<dbReference type="PANTHER" id="PTHR21660">
    <property type="entry name" value="THIOESTERASE SUPERFAMILY MEMBER-RELATED"/>
    <property type="match status" value="1"/>
</dbReference>
<organism evidence="4 5">
    <name type="scientific">Rhizobium skierniewicense</name>
    <dbReference type="NCBI Taxonomy" id="984260"/>
    <lineage>
        <taxon>Bacteria</taxon>
        <taxon>Pseudomonadati</taxon>
        <taxon>Pseudomonadota</taxon>
        <taxon>Alphaproteobacteria</taxon>
        <taxon>Hyphomicrobiales</taxon>
        <taxon>Rhizobiaceae</taxon>
        <taxon>Rhizobium/Agrobacterium group</taxon>
        <taxon>Rhizobium</taxon>
    </lineage>
</organism>
<keyword evidence="2" id="KW-0378">Hydrolase</keyword>
<dbReference type="PANTHER" id="PTHR21660:SF1">
    <property type="entry name" value="ACYL-COENZYME A THIOESTERASE 13"/>
    <property type="match status" value="1"/>
</dbReference>
<gene>
    <name evidence="4" type="ORF">GGQ73_004636</name>
</gene>
<evidence type="ECO:0000313" key="5">
    <source>
        <dbReference type="Proteomes" id="UP000565286"/>
    </source>
</evidence>
<proteinExistence type="inferred from homology"/>
<accession>A0A7W6CK98</accession>
<dbReference type="Gene3D" id="3.10.129.10">
    <property type="entry name" value="Hotdog Thioesterase"/>
    <property type="match status" value="1"/>
</dbReference>
<evidence type="ECO:0000259" key="3">
    <source>
        <dbReference type="Pfam" id="PF03061"/>
    </source>
</evidence>
<comment type="similarity">
    <text evidence="1">Belongs to the thioesterase PaaI family.</text>
</comment>
<dbReference type="Pfam" id="PF03061">
    <property type="entry name" value="4HBT"/>
    <property type="match status" value="1"/>
</dbReference>
<dbReference type="SUPFAM" id="SSF54637">
    <property type="entry name" value="Thioesterase/thiol ester dehydrase-isomerase"/>
    <property type="match status" value="1"/>
</dbReference>
<dbReference type="InterPro" id="IPR003736">
    <property type="entry name" value="PAAI_dom"/>
</dbReference>
<feature type="domain" description="Thioesterase" evidence="3">
    <location>
        <begin position="70"/>
        <end position="147"/>
    </location>
</feature>
<sequence>MSIPSNPVFGIATLEQIAGMTGKQHLQAIIDGELPAPSIARTMSFRMIEVGDGEVLFEATPGDHLLNPLGGVHGGWALTLIDTVTGCAAHSTLPAGVGFASIETKANFSRPIRADTGTVRVEGRVVNRGRTIISAEGKITDADGRVLAHGTSTVMVLPQQAK</sequence>
<dbReference type="EMBL" id="JACIDV010000023">
    <property type="protein sequence ID" value="MBB3948646.1"/>
    <property type="molecule type" value="Genomic_DNA"/>
</dbReference>
<dbReference type="InterPro" id="IPR006683">
    <property type="entry name" value="Thioestr_dom"/>
</dbReference>
<comment type="caution">
    <text evidence="4">The sequence shown here is derived from an EMBL/GenBank/DDBJ whole genome shotgun (WGS) entry which is preliminary data.</text>
</comment>
<evidence type="ECO:0000256" key="1">
    <source>
        <dbReference type="ARBA" id="ARBA00008324"/>
    </source>
</evidence>
<name>A0A7W6CK98_9HYPH</name>
<dbReference type="GO" id="GO:0047617">
    <property type="term" value="F:fatty acyl-CoA hydrolase activity"/>
    <property type="evidence" value="ECO:0007669"/>
    <property type="project" value="InterPro"/>
</dbReference>
<evidence type="ECO:0000256" key="2">
    <source>
        <dbReference type="ARBA" id="ARBA00022801"/>
    </source>
</evidence>
<protein>
    <submittedName>
        <fullName evidence="4">Uncharacterized protein (TIGR00369 family)</fullName>
    </submittedName>
</protein>
<evidence type="ECO:0000313" key="4">
    <source>
        <dbReference type="EMBL" id="MBB3948646.1"/>
    </source>
</evidence>
<dbReference type="AlphaFoldDB" id="A0A7W6CK98"/>
<dbReference type="InterPro" id="IPR039298">
    <property type="entry name" value="ACOT13"/>
</dbReference>
<dbReference type="InterPro" id="IPR029069">
    <property type="entry name" value="HotDog_dom_sf"/>
</dbReference>
<dbReference type="RefSeq" id="WP_183897923.1">
    <property type="nucleotide sequence ID" value="NZ_JACIDV010000023.1"/>
</dbReference>
<reference evidence="4 5" key="1">
    <citation type="submission" date="2020-08" db="EMBL/GenBank/DDBJ databases">
        <title>Genomic Encyclopedia of Type Strains, Phase IV (KMG-IV): sequencing the most valuable type-strain genomes for metagenomic binning, comparative biology and taxonomic classification.</title>
        <authorList>
            <person name="Goeker M."/>
        </authorList>
    </citation>
    <scope>NUCLEOTIDE SEQUENCE [LARGE SCALE GENOMIC DNA]</scope>
    <source>
        <strain evidence="4 5">DSM 26438</strain>
    </source>
</reference>
<dbReference type="CDD" id="cd03443">
    <property type="entry name" value="PaaI_thioesterase"/>
    <property type="match status" value="1"/>
</dbReference>
<keyword evidence="5" id="KW-1185">Reference proteome</keyword>
<dbReference type="NCBIfam" id="TIGR00369">
    <property type="entry name" value="unchar_dom_1"/>
    <property type="match status" value="1"/>
</dbReference>
<dbReference type="Proteomes" id="UP000565286">
    <property type="component" value="Unassembled WGS sequence"/>
</dbReference>